<organism evidence="1 2">
    <name type="scientific">Streptomyces niveus</name>
    <name type="common">Streptomyces spheroides</name>
    <dbReference type="NCBI Taxonomy" id="193462"/>
    <lineage>
        <taxon>Bacteria</taxon>
        <taxon>Bacillati</taxon>
        <taxon>Actinomycetota</taxon>
        <taxon>Actinomycetes</taxon>
        <taxon>Kitasatosporales</taxon>
        <taxon>Streptomycetaceae</taxon>
        <taxon>Streptomyces</taxon>
    </lineage>
</organism>
<accession>A0A1U9QLA2</accession>
<evidence type="ECO:0000313" key="1">
    <source>
        <dbReference type="EMBL" id="AQU64957.1"/>
    </source>
</evidence>
<evidence type="ECO:0000313" key="2">
    <source>
        <dbReference type="Proteomes" id="UP000189677"/>
    </source>
</evidence>
<protein>
    <submittedName>
        <fullName evidence="1">Uncharacterized protein</fullName>
    </submittedName>
</protein>
<dbReference type="KEGG" id="snw:BBN63_00415"/>
<reference evidence="1 2" key="1">
    <citation type="submission" date="2016-11" db="EMBL/GenBank/DDBJ databases">
        <title>Complete genome sequence of Streptomyces niveus SCSIO 3406.</title>
        <authorList>
            <person name="Zhu Q."/>
            <person name="Cheng W."/>
            <person name="Song Y."/>
            <person name="Li Q."/>
            <person name="Ju J."/>
        </authorList>
    </citation>
    <scope>NUCLEOTIDE SEQUENCE [LARGE SCALE GENOMIC DNA]</scope>
    <source>
        <strain evidence="1 2">SCSIO 3406</strain>
    </source>
</reference>
<dbReference type="AlphaFoldDB" id="A0A1U9QLA2"/>
<proteinExistence type="predicted"/>
<sequence>MTASHIAAALLAAWSLQRADTACSAAAERLGEAIADLLVQLHPLTPPVATPRVLRPSRSRTQWLPPVTVFIAPQWGYRPSGPA</sequence>
<gene>
    <name evidence="1" type="ORF">BBN63_00415</name>
</gene>
<dbReference type="EMBL" id="CP018047">
    <property type="protein sequence ID" value="AQU64957.1"/>
    <property type="molecule type" value="Genomic_DNA"/>
</dbReference>
<keyword evidence="2" id="KW-1185">Reference proteome</keyword>
<dbReference type="Proteomes" id="UP000189677">
    <property type="component" value="Chromosome"/>
</dbReference>
<name>A0A1U9QLA2_STRNV</name>